<dbReference type="GO" id="GO:0004016">
    <property type="term" value="F:adenylate cyclase activity"/>
    <property type="evidence" value="ECO:0007669"/>
    <property type="project" value="UniProtKB-UniRule"/>
</dbReference>
<evidence type="ECO:0000256" key="2">
    <source>
        <dbReference type="ARBA" id="ARBA00022679"/>
    </source>
</evidence>
<dbReference type="InterPro" id="IPR050338">
    <property type="entry name" value="DisA"/>
</dbReference>
<dbReference type="Pfam" id="PF19293">
    <property type="entry name" value="CdaA_N"/>
    <property type="match status" value="1"/>
</dbReference>
<comment type="function">
    <text evidence="6">Catalyzes the condensation of 2 ATP molecules into cyclic di-AMP (c-di-AMP), a second messenger used to regulate differing processes in different bacteria.</text>
</comment>
<feature type="transmembrane region" description="Helical" evidence="6">
    <location>
        <begin position="65"/>
        <end position="83"/>
    </location>
</feature>
<dbReference type="PROSITE" id="PS51794">
    <property type="entry name" value="DAC"/>
    <property type="match status" value="1"/>
</dbReference>
<sequence length="482" mass="54201">MAEFLFQLIDSFRFTDFLDISIISILIYLVVIWFEATASRFVLLGIFILGVIYILARLFNMYLTAVVLQAFFAILLISLVVIFQEELRRFFERISMWSSLRKGNNVFSGYPEIEIISRTMNELARKKIGALVVIRGTDPLDRHLEGGYELDGRLSQPLLESLFDPHSFGHDGAVIIDHGRLSRFACHLPLSSNIQALGMRGTRHSAALGLAERSDALVIVVSEERGTISLAKEERLVELTDPLTLQAELEKFALDKFPKNHRTWLQWIREKSKEKAIAVVLACVLWFVFIYQTGTVRRDFVVPVEYRNLKANWVIEEPMPKEVMISLAGRTRAFDLVDMRALKVVVDMEDIEQGHQDIMLTANSVTSPSSLSVIDIEPKKIRVAAYQLVQANLPVHVRTHGKIPAGLKVSRTEVSPDTIPVLIPSKAVNGSLKVTTESIDLRKLTETTTVTPSLVLPAGARYAGPRPPKVDVRVEVTRITQS</sequence>
<protein>
    <recommendedName>
        <fullName evidence="6">Diadenylate cyclase</fullName>
        <shortName evidence="6">DAC</shortName>
        <ecNumber evidence="6">2.7.7.85</ecNumber>
    </recommendedName>
    <alternativeName>
        <fullName evidence="6">Cyclic-di-AMP synthase</fullName>
        <shortName evidence="6">c-di-AMP synthase</shortName>
    </alternativeName>
</protein>
<dbReference type="Gene3D" id="3.40.1700.10">
    <property type="entry name" value="DNA integrity scanning protein, DisA, N-terminal domain"/>
    <property type="match status" value="1"/>
</dbReference>
<dbReference type="GO" id="GO:0106408">
    <property type="term" value="F:diadenylate cyclase activity"/>
    <property type="evidence" value="ECO:0007669"/>
    <property type="project" value="UniProtKB-EC"/>
</dbReference>
<dbReference type="EC" id="2.7.7.85" evidence="6"/>
<evidence type="ECO:0000259" key="7">
    <source>
        <dbReference type="PROSITE" id="PS51794"/>
    </source>
</evidence>
<accession>A0A3A4P541</accession>
<keyword evidence="6" id="KW-0812">Transmembrane</keyword>
<reference evidence="8 9" key="1">
    <citation type="journal article" date="2017" name="ISME J.">
        <title>Energy and carbon metabolisms in a deep terrestrial subsurface fluid microbial community.</title>
        <authorList>
            <person name="Momper L."/>
            <person name="Jungbluth S.P."/>
            <person name="Lee M.D."/>
            <person name="Amend J.P."/>
        </authorList>
    </citation>
    <scope>NUCLEOTIDE SEQUENCE [LARGE SCALE GENOMIC DNA]</scope>
    <source>
        <strain evidence="8">SURF_5</strain>
    </source>
</reference>
<evidence type="ECO:0000256" key="3">
    <source>
        <dbReference type="ARBA" id="ARBA00022695"/>
    </source>
</evidence>
<dbReference type="PANTHER" id="PTHR34185:SF1">
    <property type="entry name" value="DIADENYLATE CYCLASE"/>
    <property type="match status" value="1"/>
</dbReference>
<proteinExistence type="inferred from homology"/>
<comment type="catalytic activity">
    <reaction evidence="1 6">
        <text>2 ATP = 3',3'-c-di-AMP + 2 diphosphate</text>
        <dbReference type="Rhea" id="RHEA:35655"/>
        <dbReference type="ChEBI" id="CHEBI:30616"/>
        <dbReference type="ChEBI" id="CHEBI:33019"/>
        <dbReference type="ChEBI" id="CHEBI:71500"/>
        <dbReference type="EC" id="2.7.7.85"/>
    </reaction>
</comment>
<evidence type="ECO:0000256" key="1">
    <source>
        <dbReference type="ARBA" id="ARBA00000877"/>
    </source>
</evidence>
<evidence type="ECO:0000256" key="6">
    <source>
        <dbReference type="HAMAP-Rule" id="MF_01499"/>
    </source>
</evidence>
<dbReference type="SUPFAM" id="SSF143597">
    <property type="entry name" value="YojJ-like"/>
    <property type="match status" value="1"/>
</dbReference>
<dbReference type="Pfam" id="PF02457">
    <property type="entry name" value="DAC"/>
    <property type="match status" value="1"/>
</dbReference>
<evidence type="ECO:0000256" key="5">
    <source>
        <dbReference type="ARBA" id="ARBA00022840"/>
    </source>
</evidence>
<dbReference type="InterPro" id="IPR045585">
    <property type="entry name" value="CdaA_N"/>
</dbReference>
<dbReference type="Gene3D" id="2.170.120.30">
    <property type="match status" value="1"/>
</dbReference>
<dbReference type="InterPro" id="IPR034701">
    <property type="entry name" value="CdaA"/>
</dbReference>
<dbReference type="Pfam" id="PF07949">
    <property type="entry name" value="YbbR"/>
    <property type="match status" value="1"/>
</dbReference>
<keyword evidence="6" id="KW-1133">Transmembrane helix</keyword>
<dbReference type="InterPro" id="IPR036888">
    <property type="entry name" value="DNA_integrity_DisA_N_sf"/>
</dbReference>
<dbReference type="PANTHER" id="PTHR34185">
    <property type="entry name" value="DIADENYLATE CYCLASE"/>
    <property type="match status" value="1"/>
</dbReference>
<keyword evidence="3 6" id="KW-0548">Nucleotidyltransferase</keyword>
<comment type="subunit">
    <text evidence="6">Probably a homodimer.</text>
</comment>
<evidence type="ECO:0000256" key="4">
    <source>
        <dbReference type="ARBA" id="ARBA00022741"/>
    </source>
</evidence>
<dbReference type="AlphaFoldDB" id="A0A3A4P541"/>
<dbReference type="Proteomes" id="UP000265882">
    <property type="component" value="Unassembled WGS sequence"/>
</dbReference>
<keyword evidence="6" id="KW-0472">Membrane</keyword>
<feature type="transmembrane region" description="Helical" evidence="6">
    <location>
        <begin position="41"/>
        <end position="59"/>
    </location>
</feature>
<keyword evidence="5 6" id="KW-0067">ATP-binding</keyword>
<dbReference type="InterPro" id="IPR012505">
    <property type="entry name" value="YbbR"/>
</dbReference>
<dbReference type="HAMAP" id="MF_01499">
    <property type="entry name" value="DacA"/>
    <property type="match status" value="1"/>
</dbReference>
<organism evidence="8 9">
    <name type="scientific">Abyssobacteria bacterium (strain SURF_5)</name>
    <dbReference type="NCBI Taxonomy" id="2093360"/>
    <lineage>
        <taxon>Bacteria</taxon>
        <taxon>Pseudomonadati</taxon>
        <taxon>Candidatus Hydrogenedentota</taxon>
        <taxon>Candidatus Abyssobacteria</taxon>
    </lineage>
</organism>
<dbReference type="EMBL" id="QZKU01000051">
    <property type="protein sequence ID" value="RJP23084.1"/>
    <property type="molecule type" value="Genomic_DNA"/>
</dbReference>
<dbReference type="GO" id="GO:0006171">
    <property type="term" value="P:cAMP biosynthetic process"/>
    <property type="evidence" value="ECO:0007669"/>
    <property type="project" value="InterPro"/>
</dbReference>
<keyword evidence="6" id="KW-1003">Cell membrane</keyword>
<evidence type="ECO:0000313" key="8">
    <source>
        <dbReference type="EMBL" id="RJP23084.1"/>
    </source>
</evidence>
<dbReference type="InterPro" id="IPR003390">
    <property type="entry name" value="DNA_integrity_scan_DisA_N"/>
</dbReference>
<feature type="transmembrane region" description="Helical" evidence="6">
    <location>
        <begin position="12"/>
        <end position="34"/>
    </location>
</feature>
<name>A0A3A4P541_ABYX5</name>
<comment type="similarity">
    <text evidence="6">Belongs to the adenylate cyclase family. DacA/CdaA subfamily.</text>
</comment>
<feature type="domain" description="DAC" evidence="7">
    <location>
        <begin position="84"/>
        <end position="242"/>
    </location>
</feature>
<keyword evidence="2 6" id="KW-0808">Transferase</keyword>
<feature type="transmembrane region" description="Helical" evidence="6">
    <location>
        <begin position="276"/>
        <end position="294"/>
    </location>
</feature>
<comment type="caution">
    <text evidence="8">The sequence shown here is derived from an EMBL/GenBank/DDBJ whole genome shotgun (WGS) entry which is preliminary data.</text>
</comment>
<keyword evidence="4 6" id="KW-0547">Nucleotide-binding</keyword>
<dbReference type="GO" id="GO:0005524">
    <property type="term" value="F:ATP binding"/>
    <property type="evidence" value="ECO:0007669"/>
    <property type="project" value="UniProtKB-UniRule"/>
</dbReference>
<comment type="caution">
    <text evidence="6">Lacks conserved residue(s) required for the propagation of feature annotation.</text>
</comment>
<dbReference type="Gene3D" id="2.170.120.40">
    <property type="entry name" value="YbbR-like domain"/>
    <property type="match status" value="1"/>
</dbReference>
<gene>
    <name evidence="6" type="primary">dacA</name>
    <name evidence="8" type="ORF">C4520_07015</name>
</gene>
<evidence type="ECO:0000313" key="9">
    <source>
        <dbReference type="Proteomes" id="UP000265882"/>
    </source>
</evidence>